<dbReference type="InterPro" id="IPR013216">
    <property type="entry name" value="Methyltransf_11"/>
</dbReference>
<dbReference type="GO" id="GO:0008757">
    <property type="term" value="F:S-adenosylmethionine-dependent methyltransferase activity"/>
    <property type="evidence" value="ECO:0007669"/>
    <property type="project" value="InterPro"/>
</dbReference>
<dbReference type="Pfam" id="PF08241">
    <property type="entry name" value="Methyltransf_11"/>
    <property type="match status" value="1"/>
</dbReference>
<dbReference type="AlphaFoldDB" id="A0A9J6P7E1"/>
<keyword evidence="2" id="KW-0489">Methyltransferase</keyword>
<sequence>MNFGIDNMDIHFNKCASDYDRHFYEDLGMCQFYDEIEKQINICGKPKIILVLGCGTGLEIERIKHSAIVTAIDISSGMLAELKEKEVYPQVTLNTICGSYFDVTFTENNFDMVLSTYSFHHFTVQQKIRLYNKIYNCLKPNGYFINGDTVSKDKDTEINLINKAEEFYKRQQLSFGSMHIDVPLALDTELALFSDTGFNNISVERRWNKTALIKAIK</sequence>
<evidence type="ECO:0000313" key="3">
    <source>
        <dbReference type="Proteomes" id="UP001056429"/>
    </source>
</evidence>
<name>A0A9J6P7E1_9CLOT</name>
<keyword evidence="3" id="KW-1185">Reference proteome</keyword>
<dbReference type="SUPFAM" id="SSF53335">
    <property type="entry name" value="S-adenosyl-L-methionine-dependent methyltransferases"/>
    <property type="match status" value="1"/>
</dbReference>
<comment type="caution">
    <text evidence="2">The sequence shown here is derived from an EMBL/GenBank/DDBJ whole genome shotgun (WGS) entry which is preliminary data.</text>
</comment>
<dbReference type="Proteomes" id="UP001056429">
    <property type="component" value="Unassembled WGS sequence"/>
</dbReference>
<proteinExistence type="predicted"/>
<organism evidence="2 3">
    <name type="scientific">Oceanirhabdus seepicola</name>
    <dbReference type="NCBI Taxonomy" id="2828781"/>
    <lineage>
        <taxon>Bacteria</taxon>
        <taxon>Bacillati</taxon>
        <taxon>Bacillota</taxon>
        <taxon>Clostridia</taxon>
        <taxon>Eubacteriales</taxon>
        <taxon>Clostridiaceae</taxon>
        <taxon>Oceanirhabdus</taxon>
    </lineage>
</organism>
<accession>A0A9J6P7E1</accession>
<dbReference type="CDD" id="cd02440">
    <property type="entry name" value="AdoMet_MTases"/>
    <property type="match status" value="1"/>
</dbReference>
<dbReference type="GO" id="GO:0032259">
    <property type="term" value="P:methylation"/>
    <property type="evidence" value="ECO:0007669"/>
    <property type="project" value="UniProtKB-KW"/>
</dbReference>
<keyword evidence="2" id="KW-0808">Transferase</keyword>
<gene>
    <name evidence="2" type="ORF">KDK92_19245</name>
</gene>
<dbReference type="InterPro" id="IPR029063">
    <property type="entry name" value="SAM-dependent_MTases_sf"/>
</dbReference>
<reference evidence="2" key="1">
    <citation type="journal article" date="2021" name="mSystems">
        <title>Bacteria and Archaea Synergistically Convert Glycine Betaine to Biogenic Methane in the Formosa Cold Seep of the South China Sea.</title>
        <authorList>
            <person name="Li L."/>
            <person name="Zhang W."/>
            <person name="Zhang S."/>
            <person name="Song L."/>
            <person name="Sun Q."/>
            <person name="Zhang H."/>
            <person name="Xiang H."/>
            <person name="Dong X."/>
        </authorList>
    </citation>
    <scope>NUCLEOTIDE SEQUENCE</scope>
    <source>
        <strain evidence="2">ZWT</strain>
    </source>
</reference>
<evidence type="ECO:0000313" key="2">
    <source>
        <dbReference type="EMBL" id="MCM1991881.1"/>
    </source>
</evidence>
<protein>
    <submittedName>
        <fullName evidence="2">Class I SAM-dependent methyltransferase</fullName>
    </submittedName>
</protein>
<dbReference type="RefSeq" id="WP_250861015.1">
    <property type="nucleotide sequence ID" value="NZ_JAGSOJ010000004.1"/>
</dbReference>
<dbReference type="PANTHER" id="PTHR43861">
    <property type="entry name" value="TRANS-ACONITATE 2-METHYLTRANSFERASE-RELATED"/>
    <property type="match status" value="1"/>
</dbReference>
<feature type="domain" description="Methyltransferase type 11" evidence="1">
    <location>
        <begin position="51"/>
        <end position="145"/>
    </location>
</feature>
<evidence type="ECO:0000259" key="1">
    <source>
        <dbReference type="Pfam" id="PF08241"/>
    </source>
</evidence>
<dbReference type="Gene3D" id="3.40.50.150">
    <property type="entry name" value="Vaccinia Virus protein VP39"/>
    <property type="match status" value="1"/>
</dbReference>
<dbReference type="EMBL" id="JAGSOJ010000004">
    <property type="protein sequence ID" value="MCM1991881.1"/>
    <property type="molecule type" value="Genomic_DNA"/>
</dbReference>
<reference evidence="2" key="2">
    <citation type="submission" date="2021-04" db="EMBL/GenBank/DDBJ databases">
        <authorList>
            <person name="Dong X."/>
        </authorList>
    </citation>
    <scope>NUCLEOTIDE SEQUENCE</scope>
    <source>
        <strain evidence="2">ZWT</strain>
    </source>
</reference>